<comment type="caution">
    <text evidence="2">The sequence shown here is derived from an EMBL/GenBank/DDBJ whole genome shotgun (WGS) entry which is preliminary data.</text>
</comment>
<sequence>MKRTSVRPGERAYAARTESKPTAPPEPYPIPIPEGAGIGVGFALAALRGAANARWVGSEVIGGTATVWP</sequence>
<dbReference type="RefSeq" id="WP_224828817.1">
    <property type="nucleotide sequence ID" value="NZ_JAIVEF010000011.1"/>
</dbReference>
<protein>
    <submittedName>
        <fullName evidence="2">Uncharacterized protein</fullName>
    </submittedName>
</protein>
<keyword evidence="3" id="KW-1185">Reference proteome</keyword>
<accession>A0ABD5QCY0</accession>
<organism evidence="2 3">
    <name type="scientific">Saliphagus infecundisoli</name>
    <dbReference type="NCBI Taxonomy" id="1849069"/>
    <lineage>
        <taxon>Archaea</taxon>
        <taxon>Methanobacteriati</taxon>
        <taxon>Methanobacteriota</taxon>
        <taxon>Stenosarchaea group</taxon>
        <taxon>Halobacteria</taxon>
        <taxon>Halobacteriales</taxon>
        <taxon>Natrialbaceae</taxon>
        <taxon>Saliphagus</taxon>
    </lineage>
</organism>
<evidence type="ECO:0000313" key="3">
    <source>
        <dbReference type="Proteomes" id="UP001595925"/>
    </source>
</evidence>
<proteinExistence type="predicted"/>
<name>A0ABD5QCY0_9EURY</name>
<evidence type="ECO:0000313" key="2">
    <source>
        <dbReference type="EMBL" id="MFC4987450.1"/>
    </source>
</evidence>
<reference evidence="2 3" key="1">
    <citation type="journal article" date="2019" name="Int. J. Syst. Evol. Microbiol.">
        <title>The Global Catalogue of Microorganisms (GCM) 10K type strain sequencing project: providing services to taxonomists for standard genome sequencing and annotation.</title>
        <authorList>
            <consortium name="The Broad Institute Genomics Platform"/>
            <consortium name="The Broad Institute Genome Sequencing Center for Infectious Disease"/>
            <person name="Wu L."/>
            <person name="Ma J."/>
        </authorList>
    </citation>
    <scope>NUCLEOTIDE SEQUENCE [LARGE SCALE GENOMIC DNA]</scope>
    <source>
        <strain evidence="2 3">CGMCC 1.15824</strain>
    </source>
</reference>
<dbReference type="EMBL" id="JBHSJG010000026">
    <property type="protein sequence ID" value="MFC4987450.1"/>
    <property type="molecule type" value="Genomic_DNA"/>
</dbReference>
<feature type="region of interest" description="Disordered" evidence="1">
    <location>
        <begin position="1"/>
        <end position="31"/>
    </location>
</feature>
<gene>
    <name evidence="2" type="ORF">ACFPFO_06685</name>
</gene>
<dbReference type="AlphaFoldDB" id="A0ABD5QCY0"/>
<feature type="compositionally biased region" description="Pro residues" evidence="1">
    <location>
        <begin position="22"/>
        <end position="31"/>
    </location>
</feature>
<dbReference type="Proteomes" id="UP001595925">
    <property type="component" value="Unassembled WGS sequence"/>
</dbReference>
<evidence type="ECO:0000256" key="1">
    <source>
        <dbReference type="SAM" id="MobiDB-lite"/>
    </source>
</evidence>